<dbReference type="Proteomes" id="UP000249364">
    <property type="component" value="Unassembled WGS sequence"/>
</dbReference>
<dbReference type="AlphaFoldDB" id="A0A2W7Q3C8"/>
<keyword evidence="3" id="KW-1185">Reference proteome</keyword>
<dbReference type="STRING" id="121821.GCA_001870675_01204"/>
<organism evidence="2 3">
    <name type="scientific">Roseinatronobacter thiooxidans</name>
    <dbReference type="NCBI Taxonomy" id="121821"/>
    <lineage>
        <taxon>Bacteria</taxon>
        <taxon>Pseudomonadati</taxon>
        <taxon>Pseudomonadota</taxon>
        <taxon>Alphaproteobacteria</taxon>
        <taxon>Rhodobacterales</taxon>
        <taxon>Paracoccaceae</taxon>
        <taxon>Roseinatronobacter</taxon>
    </lineage>
</organism>
<name>A0A2W7Q3C8_9RHOB</name>
<evidence type="ECO:0000259" key="1">
    <source>
        <dbReference type="Pfam" id="PF01370"/>
    </source>
</evidence>
<dbReference type="InterPro" id="IPR001509">
    <property type="entry name" value="Epimerase_deHydtase"/>
</dbReference>
<sequence>MSVARVLILGASGRLGGMLRRHWSAQGATPVWQFRRAPLTSVATGSVHLCDPLAGLPQCGPVDVVVGLAGVVPAKGDVSLNSDLGLAAVDCAVGLRARHVFLSSSAAVYGPSTTLLGEQGGAFPVSAYGRAKLEMEQAALARAARHGIAVTALRIGNVAGADALLGQSGESRRLDQFSDGRGPVRSYIGPVEFARLVQALVQLACGGLRLPARLNLALEGGVAMADLCDAAGVPFQWHPAPETALQSVVLDVAQLARLVPLPKAEAAEIVADWRADRRCA</sequence>
<dbReference type="PANTHER" id="PTHR43245">
    <property type="entry name" value="BIFUNCTIONAL POLYMYXIN RESISTANCE PROTEIN ARNA"/>
    <property type="match status" value="1"/>
</dbReference>
<dbReference type="EMBL" id="QKZQ01000009">
    <property type="protein sequence ID" value="PZX42196.1"/>
    <property type="molecule type" value="Genomic_DNA"/>
</dbReference>
<evidence type="ECO:0000313" key="2">
    <source>
        <dbReference type="EMBL" id="PZX42196.1"/>
    </source>
</evidence>
<comment type="caution">
    <text evidence="2">The sequence shown here is derived from an EMBL/GenBank/DDBJ whole genome shotgun (WGS) entry which is preliminary data.</text>
</comment>
<dbReference type="Pfam" id="PF01370">
    <property type="entry name" value="Epimerase"/>
    <property type="match status" value="1"/>
</dbReference>
<feature type="domain" description="NAD-dependent epimerase/dehydratase" evidence="1">
    <location>
        <begin position="6"/>
        <end position="162"/>
    </location>
</feature>
<proteinExistence type="predicted"/>
<reference evidence="2 3" key="1">
    <citation type="submission" date="2018-06" db="EMBL/GenBank/DDBJ databases">
        <title>Genomic Encyclopedia of Archaeal and Bacterial Type Strains, Phase II (KMG-II): from individual species to whole genera.</title>
        <authorList>
            <person name="Goeker M."/>
        </authorList>
    </citation>
    <scope>NUCLEOTIDE SEQUENCE [LARGE SCALE GENOMIC DNA]</scope>
    <source>
        <strain evidence="2 3">DSM 13087</strain>
    </source>
</reference>
<dbReference type="InterPro" id="IPR036291">
    <property type="entry name" value="NAD(P)-bd_dom_sf"/>
</dbReference>
<evidence type="ECO:0000313" key="3">
    <source>
        <dbReference type="Proteomes" id="UP000249364"/>
    </source>
</evidence>
<gene>
    <name evidence="2" type="ORF">LY56_02186</name>
</gene>
<protein>
    <submittedName>
        <fullName evidence="2">NAD-dependent epimerase/dehydratase family protein</fullName>
    </submittedName>
</protein>
<dbReference type="SUPFAM" id="SSF51735">
    <property type="entry name" value="NAD(P)-binding Rossmann-fold domains"/>
    <property type="match status" value="1"/>
</dbReference>
<accession>A0A2W7Q3C8</accession>
<dbReference type="RefSeq" id="WP_249030774.1">
    <property type="nucleotide sequence ID" value="NZ_MEHT01000003.1"/>
</dbReference>
<dbReference type="Gene3D" id="3.40.50.720">
    <property type="entry name" value="NAD(P)-binding Rossmann-like Domain"/>
    <property type="match status" value="1"/>
</dbReference>
<dbReference type="InterPro" id="IPR050177">
    <property type="entry name" value="Lipid_A_modif_metabolic_enz"/>
</dbReference>